<protein>
    <submittedName>
        <fullName evidence="2">Glycosyltransferase</fullName>
    </submittedName>
</protein>
<dbReference type="PANTHER" id="PTHR43630">
    <property type="entry name" value="POLY-BETA-1,6-N-ACETYL-D-GLUCOSAMINE SYNTHASE"/>
    <property type="match status" value="1"/>
</dbReference>
<comment type="caution">
    <text evidence="2">The sequence shown here is derived from an EMBL/GenBank/DDBJ whole genome shotgun (WGS) entry which is preliminary data.</text>
</comment>
<reference evidence="2" key="1">
    <citation type="submission" date="2020-10" db="EMBL/GenBank/DDBJ databases">
        <authorList>
            <person name="Gilroy R."/>
        </authorList>
    </citation>
    <scope>NUCLEOTIDE SEQUENCE</scope>
    <source>
        <strain evidence="2">1063</strain>
    </source>
</reference>
<dbReference type="AlphaFoldDB" id="A0A9D1HSW8"/>
<dbReference type="CDD" id="cd02511">
    <property type="entry name" value="Beta4Glucosyltransferase"/>
    <property type="match status" value="1"/>
</dbReference>
<gene>
    <name evidence="2" type="ORF">IAD51_06860</name>
</gene>
<dbReference type="Pfam" id="PF00535">
    <property type="entry name" value="Glycos_transf_2"/>
    <property type="match status" value="1"/>
</dbReference>
<dbReference type="SUPFAM" id="SSF48452">
    <property type="entry name" value="TPR-like"/>
    <property type="match status" value="1"/>
</dbReference>
<dbReference type="PANTHER" id="PTHR43630:SF2">
    <property type="entry name" value="GLYCOSYLTRANSFERASE"/>
    <property type="match status" value="1"/>
</dbReference>
<dbReference type="Proteomes" id="UP000824088">
    <property type="component" value="Unassembled WGS sequence"/>
</dbReference>
<dbReference type="InterPro" id="IPR001173">
    <property type="entry name" value="Glyco_trans_2-like"/>
</dbReference>
<evidence type="ECO:0000259" key="1">
    <source>
        <dbReference type="Pfam" id="PF00535"/>
    </source>
</evidence>
<dbReference type="InterPro" id="IPR029044">
    <property type="entry name" value="Nucleotide-diphossugar_trans"/>
</dbReference>
<name>A0A9D1HSW8_9FIRM</name>
<dbReference type="SUPFAM" id="SSF53448">
    <property type="entry name" value="Nucleotide-diphospho-sugar transferases"/>
    <property type="match status" value="1"/>
</dbReference>
<evidence type="ECO:0000313" key="2">
    <source>
        <dbReference type="EMBL" id="HIU21926.1"/>
    </source>
</evidence>
<evidence type="ECO:0000313" key="3">
    <source>
        <dbReference type="Proteomes" id="UP000824088"/>
    </source>
</evidence>
<dbReference type="Gene3D" id="3.90.550.10">
    <property type="entry name" value="Spore Coat Polysaccharide Biosynthesis Protein SpsA, Chain A"/>
    <property type="match status" value="1"/>
</dbReference>
<dbReference type="InterPro" id="IPR011990">
    <property type="entry name" value="TPR-like_helical_dom_sf"/>
</dbReference>
<accession>A0A9D1HSW8</accession>
<dbReference type="InterPro" id="IPR019734">
    <property type="entry name" value="TPR_rpt"/>
</dbReference>
<sequence length="360" mass="40868">MEGLLSLCLIVKNEEKVLARALDGVRAYADEIIIADTGSTDGTKKIASEYTDKIYDFEWKDDFAAARNFAFSKATCEYIMWMDADDIVTPENGVLLGKLRKRLETEKPDVVMCRYDVAFDAEGRATYSYIRERILRRENCPPWVGCVHECIAPQGKIIFSHFTMRHGEVPGKVRGRRNLDIYQKNIAAGVRLDPRHTFYYGRELYSNRLYAEAAAVLTGAVEGEGWAVNKIESGKVLADCYIALGKYDEAMKTLLGTFRFGEPRAAVLCKLGSLFKRKKMWKEAIYWYSAALTAKDFSAYGDFDQPECRGIIPLVELTACYWQDGEEKKAVECHKTAAELQPDHPSVVFNRKFFESRGLL</sequence>
<dbReference type="Gene3D" id="1.25.40.10">
    <property type="entry name" value="Tetratricopeptide repeat domain"/>
    <property type="match status" value="1"/>
</dbReference>
<organism evidence="2 3">
    <name type="scientific">Candidatus Limadaptatus stercorigallinarum</name>
    <dbReference type="NCBI Taxonomy" id="2840845"/>
    <lineage>
        <taxon>Bacteria</taxon>
        <taxon>Bacillati</taxon>
        <taxon>Bacillota</taxon>
        <taxon>Clostridia</taxon>
        <taxon>Eubacteriales</taxon>
        <taxon>Candidatus Limadaptatus</taxon>
    </lineage>
</organism>
<dbReference type="EMBL" id="DVMN01000125">
    <property type="protein sequence ID" value="HIU21926.1"/>
    <property type="molecule type" value="Genomic_DNA"/>
</dbReference>
<proteinExistence type="predicted"/>
<dbReference type="SMART" id="SM00028">
    <property type="entry name" value="TPR"/>
    <property type="match status" value="2"/>
</dbReference>
<feature type="domain" description="Glycosyltransferase 2-like" evidence="1">
    <location>
        <begin position="6"/>
        <end position="133"/>
    </location>
</feature>
<reference evidence="2" key="2">
    <citation type="journal article" date="2021" name="PeerJ">
        <title>Extensive microbial diversity within the chicken gut microbiome revealed by metagenomics and culture.</title>
        <authorList>
            <person name="Gilroy R."/>
            <person name="Ravi A."/>
            <person name="Getino M."/>
            <person name="Pursley I."/>
            <person name="Horton D.L."/>
            <person name="Alikhan N.F."/>
            <person name="Baker D."/>
            <person name="Gharbi K."/>
            <person name="Hall N."/>
            <person name="Watson M."/>
            <person name="Adriaenssens E.M."/>
            <person name="Foster-Nyarko E."/>
            <person name="Jarju S."/>
            <person name="Secka A."/>
            <person name="Antonio M."/>
            <person name="Oren A."/>
            <person name="Chaudhuri R.R."/>
            <person name="La Ragione R."/>
            <person name="Hildebrand F."/>
            <person name="Pallen M.J."/>
        </authorList>
    </citation>
    <scope>NUCLEOTIDE SEQUENCE</scope>
    <source>
        <strain evidence="2">1063</strain>
    </source>
</reference>